<evidence type="ECO:0000313" key="2">
    <source>
        <dbReference type="Proteomes" id="UP001139384"/>
    </source>
</evidence>
<gene>
    <name evidence="1" type="primary">rocD</name>
    <name evidence="1" type="ORF">L0P92_43970</name>
</gene>
<protein>
    <submittedName>
        <fullName evidence="1">Ornithine--oxo-acid transaminase</fullName>
        <ecNumber evidence="1">2.6.1.13</ecNumber>
    </submittedName>
</protein>
<dbReference type="EC" id="2.6.1.13" evidence="1"/>
<proteinExistence type="predicted"/>
<dbReference type="Gene3D" id="3.90.1150.10">
    <property type="entry name" value="Aspartate Aminotransferase, domain 1"/>
    <property type="match status" value="1"/>
</dbReference>
<feature type="non-terminal residue" evidence="1">
    <location>
        <position position="1"/>
    </location>
</feature>
<name>A0A9X1TS17_STRM4</name>
<keyword evidence="1" id="KW-0808">Transferase</keyword>
<dbReference type="InterPro" id="IPR015424">
    <property type="entry name" value="PyrdxlP-dep_Trfase"/>
</dbReference>
<dbReference type="AlphaFoldDB" id="A0A9X1TS17"/>
<evidence type="ECO:0000313" key="1">
    <source>
        <dbReference type="EMBL" id="MCF1600444.1"/>
    </source>
</evidence>
<comment type="caution">
    <text evidence="1">The sequence shown here is derived from an EMBL/GenBank/DDBJ whole genome shotgun (WGS) entry which is preliminary data.</text>
</comment>
<sequence length="49" mass="5299">GREVSERLMDRGVLVKDTQGATIRIAPPLVIGKEDLDWGLAQLRGVLGV</sequence>
<reference evidence="1" key="1">
    <citation type="submission" date="2022-01" db="EMBL/GenBank/DDBJ databases">
        <title>Draft Genome Sequences of Seven Type Strains of the Genus Streptomyces.</title>
        <authorList>
            <person name="Aziz S."/>
            <person name="Coretto E."/>
            <person name="Chronakova A."/>
            <person name="Sproer C."/>
            <person name="Huber K."/>
            <person name="Nouioui I."/>
            <person name="Gross H."/>
        </authorList>
    </citation>
    <scope>NUCLEOTIDE SEQUENCE</scope>
    <source>
        <strain evidence="1">DSM 103493</strain>
    </source>
</reference>
<dbReference type="SUPFAM" id="SSF53383">
    <property type="entry name" value="PLP-dependent transferases"/>
    <property type="match status" value="1"/>
</dbReference>
<accession>A0A9X1TS17</accession>
<dbReference type="InterPro" id="IPR015422">
    <property type="entry name" value="PyrdxlP-dep_Trfase_small"/>
</dbReference>
<dbReference type="GO" id="GO:0004587">
    <property type="term" value="F:ornithine aminotransferase activity"/>
    <property type="evidence" value="ECO:0007669"/>
    <property type="project" value="UniProtKB-EC"/>
</dbReference>
<dbReference type="EMBL" id="JAKEIP010000524">
    <property type="protein sequence ID" value="MCF1600444.1"/>
    <property type="molecule type" value="Genomic_DNA"/>
</dbReference>
<dbReference type="Proteomes" id="UP001139384">
    <property type="component" value="Unassembled WGS sequence"/>
</dbReference>
<organism evidence="1 2">
    <name type="scientific">Streptomyces muensis</name>
    <dbReference type="NCBI Taxonomy" id="1077944"/>
    <lineage>
        <taxon>Bacteria</taxon>
        <taxon>Bacillati</taxon>
        <taxon>Actinomycetota</taxon>
        <taxon>Actinomycetes</taxon>
        <taxon>Kitasatosporales</taxon>
        <taxon>Streptomycetaceae</taxon>
        <taxon>Streptomyces</taxon>
    </lineage>
</organism>
<keyword evidence="2" id="KW-1185">Reference proteome</keyword>
<keyword evidence="1" id="KW-0032">Aminotransferase</keyword>